<sequence length="411" mass="45830">MDQVPVGILHCQKYSYDRELDTVCISCSKTADKKGFYKVNLHDTVLFPEGGGQGADTGTINNVKVYDVQREKLAHVHYTKQPIEAGPVKVKLDWDRRLDHMQQHSGQHLLSAILEQEPYNLKTVGWALKEKVAYVELNTTGRQQPTSEQLDQVEATVNQWIKDATPVICHTKKHSNDEDRPTSLPDDYVGDQGVIRTIEIKGLDLNPCCGTHVEHLGHLQIMKLLQTENIRSGNMRLYFVFGQRVLDSLKDLFDISRQLNKSLSVPPTQFVDSVDRLQLQTKAQAKAVRKWQAQCADQACSGLKAQLDKQSVALVFDEQQDADMSYLNMISMCIKDKQLLEDNPTAAVILASGDRAKGGALIVICEDADRLKQVSAKLMATLQGTKGGGARGRWTGKSQSFEGLETIVDIE</sequence>
<dbReference type="SUPFAM" id="SSF50447">
    <property type="entry name" value="Translation proteins"/>
    <property type="match status" value="1"/>
</dbReference>
<dbReference type="InterPro" id="IPR051335">
    <property type="entry name" value="Alanyl-tRNA_Editing_Enzymes"/>
</dbReference>
<dbReference type="GO" id="GO:0046872">
    <property type="term" value="F:metal ion binding"/>
    <property type="evidence" value="ECO:0007669"/>
    <property type="project" value="UniProtKB-KW"/>
</dbReference>
<name>A0A1X2G308_9FUNG</name>
<feature type="domain" description="Alanyl-transfer RNA synthetases family profile" evidence="6">
    <location>
        <begin position="6"/>
        <end position="251"/>
    </location>
</feature>
<comment type="caution">
    <text evidence="7">The sequence shown here is derived from an EMBL/GenBank/DDBJ whole genome shotgun (WGS) entry which is preliminary data.</text>
</comment>
<dbReference type="SMART" id="SM00863">
    <property type="entry name" value="tRNA_SAD"/>
    <property type="match status" value="1"/>
</dbReference>
<dbReference type="GO" id="GO:0006419">
    <property type="term" value="P:alanyl-tRNA aminoacylation"/>
    <property type="evidence" value="ECO:0007669"/>
    <property type="project" value="InterPro"/>
</dbReference>
<evidence type="ECO:0000256" key="1">
    <source>
        <dbReference type="ARBA" id="ARBA00001947"/>
    </source>
</evidence>
<dbReference type="InterPro" id="IPR018163">
    <property type="entry name" value="Thr/Ala-tRNA-synth_IIc_edit"/>
</dbReference>
<dbReference type="GO" id="GO:0002196">
    <property type="term" value="F:Ser-tRNA(Ala) deacylase activity"/>
    <property type="evidence" value="ECO:0007669"/>
    <property type="project" value="EnsemblFungi"/>
</dbReference>
<evidence type="ECO:0000256" key="4">
    <source>
        <dbReference type="ARBA" id="ARBA00022723"/>
    </source>
</evidence>
<dbReference type="SUPFAM" id="SSF55186">
    <property type="entry name" value="ThrRS/AlaRS common domain"/>
    <property type="match status" value="1"/>
</dbReference>
<dbReference type="AlphaFoldDB" id="A0A1X2G308"/>
<dbReference type="InterPro" id="IPR018165">
    <property type="entry name" value="Ala-tRNA-synth_IIc_core"/>
</dbReference>
<evidence type="ECO:0000313" key="7">
    <source>
        <dbReference type="EMBL" id="ORX43200.1"/>
    </source>
</evidence>
<proteinExistence type="inferred from homology"/>
<dbReference type="GO" id="GO:0043905">
    <property type="term" value="F:L-seryl-tRNA(Thr) hydrolase activity"/>
    <property type="evidence" value="ECO:0007669"/>
    <property type="project" value="EnsemblFungi"/>
</dbReference>
<organism evidence="7 8">
    <name type="scientific">Hesseltinella vesiculosa</name>
    <dbReference type="NCBI Taxonomy" id="101127"/>
    <lineage>
        <taxon>Eukaryota</taxon>
        <taxon>Fungi</taxon>
        <taxon>Fungi incertae sedis</taxon>
        <taxon>Mucoromycota</taxon>
        <taxon>Mucoromycotina</taxon>
        <taxon>Mucoromycetes</taxon>
        <taxon>Mucorales</taxon>
        <taxon>Cunninghamellaceae</taxon>
        <taxon>Hesseltinella</taxon>
    </lineage>
</organism>
<reference evidence="7 8" key="1">
    <citation type="submission" date="2016-07" db="EMBL/GenBank/DDBJ databases">
        <title>Pervasive Adenine N6-methylation of Active Genes in Fungi.</title>
        <authorList>
            <consortium name="DOE Joint Genome Institute"/>
            <person name="Mondo S.J."/>
            <person name="Dannebaum R.O."/>
            <person name="Kuo R.C."/>
            <person name="Labutti K."/>
            <person name="Haridas S."/>
            <person name="Kuo A."/>
            <person name="Salamov A."/>
            <person name="Ahrendt S.R."/>
            <person name="Lipzen A."/>
            <person name="Sullivan W."/>
            <person name="Andreopoulos W.B."/>
            <person name="Clum A."/>
            <person name="Lindquist E."/>
            <person name="Daum C."/>
            <person name="Ramamoorthy G.K."/>
            <person name="Gryganskyi A."/>
            <person name="Culley D."/>
            <person name="Magnuson J.K."/>
            <person name="James T.Y."/>
            <person name="O'Malley M.A."/>
            <person name="Stajich J.E."/>
            <person name="Spatafora J.W."/>
            <person name="Visel A."/>
            <person name="Grigoriev I.V."/>
        </authorList>
    </citation>
    <scope>NUCLEOTIDE SEQUENCE [LARGE SCALE GENOMIC DNA]</scope>
    <source>
        <strain evidence="7 8">NRRL 3301</strain>
    </source>
</reference>
<dbReference type="STRING" id="101127.A0A1X2G308"/>
<evidence type="ECO:0000256" key="3">
    <source>
        <dbReference type="ARBA" id="ARBA00008429"/>
    </source>
</evidence>
<dbReference type="OrthoDB" id="288942at2759"/>
<dbReference type="EMBL" id="MCGT01000057">
    <property type="protein sequence ID" value="ORX43200.1"/>
    <property type="molecule type" value="Genomic_DNA"/>
</dbReference>
<dbReference type="Gene3D" id="2.40.30.130">
    <property type="match status" value="1"/>
</dbReference>
<dbReference type="GO" id="GO:0003676">
    <property type="term" value="F:nucleic acid binding"/>
    <property type="evidence" value="ECO:0007669"/>
    <property type="project" value="InterPro"/>
</dbReference>
<keyword evidence="5" id="KW-0862">Zinc</keyword>
<evidence type="ECO:0000313" key="8">
    <source>
        <dbReference type="Proteomes" id="UP000242146"/>
    </source>
</evidence>
<keyword evidence="4" id="KW-0479">Metal-binding</keyword>
<evidence type="ECO:0000259" key="6">
    <source>
        <dbReference type="PROSITE" id="PS50860"/>
    </source>
</evidence>
<dbReference type="GO" id="GO:0004813">
    <property type="term" value="F:alanine-tRNA ligase activity"/>
    <property type="evidence" value="ECO:0007669"/>
    <property type="project" value="InterPro"/>
</dbReference>
<protein>
    <submittedName>
        <fullName evidence="7">ThrRS/AlaRS common domain-containing protein</fullName>
    </submittedName>
</protein>
<comment type="subcellular location">
    <subcellularLocation>
        <location evidence="2">Cytoplasm</location>
    </subcellularLocation>
</comment>
<keyword evidence="8" id="KW-1185">Reference proteome</keyword>
<dbReference type="Proteomes" id="UP000242146">
    <property type="component" value="Unassembled WGS sequence"/>
</dbReference>
<dbReference type="Gene3D" id="3.30.980.10">
    <property type="entry name" value="Threonyl-trna Synthetase, Chain A, domain 2"/>
    <property type="match status" value="1"/>
</dbReference>
<accession>A0A1X2G308</accession>
<dbReference type="PANTHER" id="PTHR43462">
    <property type="entry name" value="ALANYL-TRNA EDITING PROTEIN"/>
    <property type="match status" value="1"/>
</dbReference>
<comment type="cofactor">
    <cofactor evidence="1">
        <name>Zn(2+)</name>
        <dbReference type="ChEBI" id="CHEBI:29105"/>
    </cofactor>
</comment>
<evidence type="ECO:0000256" key="2">
    <source>
        <dbReference type="ARBA" id="ARBA00004496"/>
    </source>
</evidence>
<dbReference type="InterPro" id="IPR012947">
    <property type="entry name" value="tRNA_SAD"/>
</dbReference>
<gene>
    <name evidence="7" type="ORF">DM01DRAFT_1329801</name>
</gene>
<dbReference type="InterPro" id="IPR009000">
    <property type="entry name" value="Transl_B-barrel_sf"/>
</dbReference>
<dbReference type="GO" id="GO:0005524">
    <property type="term" value="F:ATP binding"/>
    <property type="evidence" value="ECO:0007669"/>
    <property type="project" value="InterPro"/>
</dbReference>
<dbReference type="PANTHER" id="PTHR43462:SF1">
    <property type="entry name" value="ALANYL-TRNA EDITING PROTEIN AARSD1"/>
    <property type="match status" value="1"/>
</dbReference>
<dbReference type="PROSITE" id="PS50860">
    <property type="entry name" value="AA_TRNA_LIGASE_II_ALA"/>
    <property type="match status" value="1"/>
</dbReference>
<comment type="similarity">
    <text evidence="3">Belongs to the class-II aminoacyl-tRNA synthetase family. Alax-L subfamily.</text>
</comment>
<dbReference type="Pfam" id="PF07973">
    <property type="entry name" value="tRNA_SAD"/>
    <property type="match status" value="1"/>
</dbReference>
<dbReference type="GO" id="GO:0005737">
    <property type="term" value="C:cytoplasm"/>
    <property type="evidence" value="ECO:0007669"/>
    <property type="project" value="UniProtKB-SubCell"/>
</dbReference>
<evidence type="ECO:0000256" key="5">
    <source>
        <dbReference type="ARBA" id="ARBA00022833"/>
    </source>
</evidence>